<sequence length="120" mass="12972">MVSVAAGVLGADLDVVFADWGVVVTYREVSQAYVPATQQVSEEYTDTEITALVSGDAGEPTRGTAGQHTTDMIEFFVKQADLPAGAPKLTSRIVHQEREYEIVGYANSEDGTTYQLLCRP</sequence>
<dbReference type="AlphaFoldDB" id="A0A517ZJB2"/>
<dbReference type="EMBL" id="CP036276">
    <property type="protein sequence ID" value="QDU42582.1"/>
    <property type="molecule type" value="Genomic_DNA"/>
</dbReference>
<gene>
    <name evidence="1" type="ORF">Mal52_10450</name>
</gene>
<reference evidence="1 2" key="1">
    <citation type="submission" date="2019-02" db="EMBL/GenBank/DDBJ databases">
        <title>Deep-cultivation of Planctomycetes and their phenomic and genomic characterization uncovers novel biology.</title>
        <authorList>
            <person name="Wiegand S."/>
            <person name="Jogler M."/>
            <person name="Boedeker C."/>
            <person name="Pinto D."/>
            <person name="Vollmers J."/>
            <person name="Rivas-Marin E."/>
            <person name="Kohn T."/>
            <person name="Peeters S.H."/>
            <person name="Heuer A."/>
            <person name="Rast P."/>
            <person name="Oberbeckmann S."/>
            <person name="Bunk B."/>
            <person name="Jeske O."/>
            <person name="Meyerdierks A."/>
            <person name="Storesund J.E."/>
            <person name="Kallscheuer N."/>
            <person name="Luecker S."/>
            <person name="Lage O.M."/>
            <person name="Pohl T."/>
            <person name="Merkel B.J."/>
            <person name="Hornburger P."/>
            <person name="Mueller R.-W."/>
            <person name="Bruemmer F."/>
            <person name="Labrenz M."/>
            <person name="Spormann A.M."/>
            <person name="Op den Camp H."/>
            <person name="Overmann J."/>
            <person name="Amann R."/>
            <person name="Jetten M.S.M."/>
            <person name="Mascher T."/>
            <person name="Medema M.H."/>
            <person name="Devos D.P."/>
            <person name="Kaster A.-K."/>
            <person name="Ovreas L."/>
            <person name="Rohde M."/>
            <person name="Galperin M.Y."/>
            <person name="Jogler C."/>
        </authorList>
    </citation>
    <scope>NUCLEOTIDE SEQUENCE [LARGE SCALE GENOMIC DNA]</scope>
    <source>
        <strain evidence="1 2">Mal52</strain>
    </source>
</reference>
<dbReference type="KEGG" id="sdyn:Mal52_10450"/>
<protein>
    <submittedName>
        <fullName evidence="1">Uncharacterized protein</fullName>
    </submittedName>
</protein>
<accession>A0A517ZJB2</accession>
<organism evidence="1 2">
    <name type="scientific">Symmachiella dynata</name>
    <dbReference type="NCBI Taxonomy" id="2527995"/>
    <lineage>
        <taxon>Bacteria</taxon>
        <taxon>Pseudomonadati</taxon>
        <taxon>Planctomycetota</taxon>
        <taxon>Planctomycetia</taxon>
        <taxon>Planctomycetales</taxon>
        <taxon>Planctomycetaceae</taxon>
        <taxon>Symmachiella</taxon>
    </lineage>
</organism>
<evidence type="ECO:0000313" key="2">
    <source>
        <dbReference type="Proteomes" id="UP000319383"/>
    </source>
</evidence>
<dbReference type="RefSeq" id="WP_145374616.1">
    <property type="nucleotide sequence ID" value="NZ_CP036276.1"/>
</dbReference>
<name>A0A517ZJB2_9PLAN</name>
<keyword evidence="2" id="KW-1185">Reference proteome</keyword>
<dbReference type="Proteomes" id="UP000319383">
    <property type="component" value="Chromosome"/>
</dbReference>
<evidence type="ECO:0000313" key="1">
    <source>
        <dbReference type="EMBL" id="QDU42582.1"/>
    </source>
</evidence>
<proteinExistence type="predicted"/>